<evidence type="ECO:0000256" key="1">
    <source>
        <dbReference type="SAM" id="Phobius"/>
    </source>
</evidence>
<feature type="transmembrane region" description="Helical" evidence="1">
    <location>
        <begin position="6"/>
        <end position="21"/>
    </location>
</feature>
<feature type="transmembrane region" description="Helical" evidence="1">
    <location>
        <begin position="91"/>
        <end position="112"/>
    </location>
</feature>
<evidence type="ECO:0000313" key="2">
    <source>
        <dbReference type="EMBL" id="SDM76015.1"/>
    </source>
</evidence>
<sequence length="151" mass="17484">MSFHIVYGFLLPWVIAAVHLFRYHKTILLLIVPVCSMLALAVNDLGFTYGLWRLESKPPLEGVLAMLPYSIGIYPVLASYMVLLVSHLSRYSILIVIGIALFTTFLEFLMVVTDRVEYNKGWTIGWTFVSYVIPYYLVYLYYRCLKTLRVI</sequence>
<dbReference type="NCBIfam" id="NF041644">
    <property type="entry name" value="CBO0543_fam"/>
    <property type="match status" value="1"/>
</dbReference>
<keyword evidence="3" id="KW-1185">Reference proteome</keyword>
<dbReference type="STRING" id="482461.SAMN05216244_3325"/>
<gene>
    <name evidence="2" type="ORF">SAMN05216244_3325</name>
</gene>
<evidence type="ECO:0000313" key="3">
    <source>
        <dbReference type="Proteomes" id="UP000182347"/>
    </source>
</evidence>
<dbReference type="EMBL" id="FNHF01000005">
    <property type="protein sequence ID" value="SDM76015.1"/>
    <property type="molecule type" value="Genomic_DNA"/>
</dbReference>
<name>A0A1G9VVZ5_9BACI</name>
<keyword evidence="1" id="KW-0812">Transmembrane</keyword>
<keyword evidence="1" id="KW-0472">Membrane</keyword>
<dbReference type="RefSeq" id="WP_074600393.1">
    <property type="nucleotide sequence ID" value="NZ_FNHF01000005.1"/>
</dbReference>
<dbReference type="OrthoDB" id="1913203at2"/>
<feature type="transmembrane region" description="Helical" evidence="1">
    <location>
        <begin position="28"/>
        <end position="52"/>
    </location>
</feature>
<reference evidence="3" key="1">
    <citation type="submission" date="2016-10" db="EMBL/GenBank/DDBJ databases">
        <authorList>
            <person name="Varghese N."/>
            <person name="Submissions S."/>
        </authorList>
    </citation>
    <scope>NUCLEOTIDE SEQUENCE [LARGE SCALE GENOMIC DNA]</scope>
    <source>
        <strain evidence="3">CGMCC 1.6199</strain>
    </source>
</reference>
<keyword evidence="1" id="KW-1133">Transmembrane helix</keyword>
<dbReference type="Proteomes" id="UP000182347">
    <property type="component" value="Unassembled WGS sequence"/>
</dbReference>
<feature type="transmembrane region" description="Helical" evidence="1">
    <location>
        <begin position="124"/>
        <end position="142"/>
    </location>
</feature>
<protein>
    <submittedName>
        <fullName evidence="2">Uncharacterized protein</fullName>
    </submittedName>
</protein>
<dbReference type="InterPro" id="IPR048147">
    <property type="entry name" value="CBO0543-like"/>
</dbReference>
<dbReference type="AlphaFoldDB" id="A0A1G9VVZ5"/>
<organism evidence="2 3">
    <name type="scientific">Sediminibacillus halophilus</name>
    <dbReference type="NCBI Taxonomy" id="482461"/>
    <lineage>
        <taxon>Bacteria</taxon>
        <taxon>Bacillati</taxon>
        <taxon>Bacillota</taxon>
        <taxon>Bacilli</taxon>
        <taxon>Bacillales</taxon>
        <taxon>Bacillaceae</taxon>
        <taxon>Sediminibacillus</taxon>
    </lineage>
</organism>
<proteinExistence type="predicted"/>
<accession>A0A1G9VVZ5</accession>
<feature type="transmembrane region" description="Helical" evidence="1">
    <location>
        <begin position="64"/>
        <end position="84"/>
    </location>
</feature>